<proteinExistence type="inferred from homology"/>
<feature type="binding site" evidence="7">
    <location>
        <position position="78"/>
    </location>
    <ligand>
        <name>substrate</name>
    </ligand>
</feature>
<dbReference type="SUPFAM" id="SSF52540">
    <property type="entry name" value="P-loop containing nucleoside triphosphate hydrolases"/>
    <property type="match status" value="1"/>
</dbReference>
<keyword evidence="5 7" id="KW-0067">ATP-binding</keyword>
<feature type="binding site" evidence="7">
    <location>
        <position position="14"/>
    </location>
    <ligand>
        <name>Mg(2+)</name>
        <dbReference type="ChEBI" id="CHEBI:18420"/>
    </ligand>
</feature>
<feature type="binding site" evidence="7">
    <location>
        <position position="32"/>
    </location>
    <ligand>
        <name>substrate</name>
    </ligand>
</feature>
<keyword evidence="1 7" id="KW-0028">Amino-acid biosynthesis</keyword>
<dbReference type="Proteomes" id="UP001218021">
    <property type="component" value="Unassembled WGS sequence"/>
</dbReference>
<dbReference type="InterPro" id="IPR027417">
    <property type="entry name" value="P-loop_NTPase"/>
</dbReference>
<organism evidence="8 9">
    <name type="scientific">Limosilactobacillus mucosae</name>
    <name type="common">Lactobacillus mucosae</name>
    <dbReference type="NCBI Taxonomy" id="97478"/>
    <lineage>
        <taxon>Bacteria</taxon>
        <taxon>Bacillati</taxon>
        <taxon>Bacillota</taxon>
        <taxon>Bacilli</taxon>
        <taxon>Lactobacillales</taxon>
        <taxon>Lactobacillaceae</taxon>
        <taxon>Limosilactobacillus</taxon>
    </lineage>
</organism>
<dbReference type="CDD" id="cd00464">
    <property type="entry name" value="SK"/>
    <property type="match status" value="1"/>
</dbReference>
<evidence type="ECO:0000256" key="3">
    <source>
        <dbReference type="ARBA" id="ARBA00022741"/>
    </source>
</evidence>
<comment type="cofactor">
    <cofactor evidence="7">
        <name>Mg(2+)</name>
        <dbReference type="ChEBI" id="CHEBI:18420"/>
    </cofactor>
    <text evidence="7">Binds 1 Mg(2+) ion per subunit.</text>
</comment>
<dbReference type="HAMAP" id="MF_00109">
    <property type="entry name" value="Shikimate_kinase"/>
    <property type="match status" value="1"/>
</dbReference>
<protein>
    <recommendedName>
        <fullName evidence="7">Shikimate kinase</fullName>
        <shortName evidence="7">SK</shortName>
        <ecNumber evidence="7">2.7.1.71</ecNumber>
    </recommendedName>
</protein>
<dbReference type="GO" id="GO:0009423">
    <property type="term" value="P:chorismate biosynthetic process"/>
    <property type="evidence" value="ECO:0007669"/>
    <property type="project" value="UniProtKB-UniRule"/>
</dbReference>
<dbReference type="AlphaFoldDB" id="A0AAJ1M9T2"/>
<dbReference type="GO" id="GO:0000287">
    <property type="term" value="F:magnesium ion binding"/>
    <property type="evidence" value="ECO:0007669"/>
    <property type="project" value="UniProtKB-UniRule"/>
</dbReference>
<dbReference type="GO" id="GO:0005524">
    <property type="term" value="F:ATP binding"/>
    <property type="evidence" value="ECO:0007669"/>
    <property type="project" value="UniProtKB-UniRule"/>
</dbReference>
<keyword evidence="3 7" id="KW-0547">Nucleotide-binding</keyword>
<feature type="binding site" evidence="7">
    <location>
        <begin position="10"/>
        <end position="15"/>
    </location>
    <ligand>
        <name>ATP</name>
        <dbReference type="ChEBI" id="CHEBI:30616"/>
    </ligand>
</feature>
<dbReference type="GO" id="GO:0009073">
    <property type="term" value="P:aromatic amino acid family biosynthetic process"/>
    <property type="evidence" value="ECO:0007669"/>
    <property type="project" value="UniProtKB-KW"/>
</dbReference>
<name>A0AAJ1M9T2_LIMMU</name>
<feature type="binding site" evidence="7">
    <location>
        <position position="135"/>
    </location>
    <ligand>
        <name>substrate</name>
    </ligand>
</feature>
<gene>
    <name evidence="7" type="primary">aroK</name>
    <name evidence="8" type="ORF">PO158_07150</name>
</gene>
<evidence type="ECO:0000256" key="6">
    <source>
        <dbReference type="ARBA" id="ARBA00023141"/>
    </source>
</evidence>
<comment type="function">
    <text evidence="7">Catalyzes the specific phosphorylation of the 3-hydroxyl group of shikimic acid using ATP as a cosubstrate.</text>
</comment>
<dbReference type="GO" id="GO:0005829">
    <property type="term" value="C:cytosol"/>
    <property type="evidence" value="ECO:0007669"/>
    <property type="project" value="TreeGrafter"/>
</dbReference>
<comment type="subunit">
    <text evidence="7">Monomer.</text>
</comment>
<comment type="pathway">
    <text evidence="7">Metabolic intermediate biosynthesis; chorismate biosynthesis; chorismate from D-erythrose 4-phosphate and phosphoenolpyruvate: step 5/7.</text>
</comment>
<dbReference type="PANTHER" id="PTHR21087:SF16">
    <property type="entry name" value="SHIKIMATE KINASE 1, CHLOROPLASTIC"/>
    <property type="match status" value="1"/>
</dbReference>
<evidence type="ECO:0000256" key="4">
    <source>
        <dbReference type="ARBA" id="ARBA00022777"/>
    </source>
</evidence>
<dbReference type="Gene3D" id="3.40.50.300">
    <property type="entry name" value="P-loop containing nucleotide triphosphate hydrolases"/>
    <property type="match status" value="1"/>
</dbReference>
<keyword evidence="6 7" id="KW-0057">Aromatic amino acid biosynthesis</keyword>
<evidence type="ECO:0000313" key="8">
    <source>
        <dbReference type="EMBL" id="MDC2828058.1"/>
    </source>
</evidence>
<keyword evidence="4 7" id="KW-0418">Kinase</keyword>
<evidence type="ECO:0000256" key="7">
    <source>
        <dbReference type="HAMAP-Rule" id="MF_00109"/>
    </source>
</evidence>
<comment type="subcellular location">
    <subcellularLocation>
        <location evidence="7">Cytoplasm</location>
    </subcellularLocation>
</comment>
<dbReference type="RefSeq" id="WP_272208021.1">
    <property type="nucleotide sequence ID" value="NZ_JAQONC010000026.1"/>
</dbReference>
<keyword evidence="7" id="KW-0963">Cytoplasm</keyword>
<dbReference type="EC" id="2.7.1.71" evidence="7"/>
<feature type="binding site" evidence="7">
    <location>
        <position position="117"/>
    </location>
    <ligand>
        <name>ATP</name>
        <dbReference type="ChEBI" id="CHEBI:30616"/>
    </ligand>
</feature>
<comment type="catalytic activity">
    <reaction evidence="7">
        <text>shikimate + ATP = 3-phosphoshikimate + ADP + H(+)</text>
        <dbReference type="Rhea" id="RHEA:13121"/>
        <dbReference type="ChEBI" id="CHEBI:15378"/>
        <dbReference type="ChEBI" id="CHEBI:30616"/>
        <dbReference type="ChEBI" id="CHEBI:36208"/>
        <dbReference type="ChEBI" id="CHEBI:145989"/>
        <dbReference type="ChEBI" id="CHEBI:456216"/>
        <dbReference type="EC" id="2.7.1.71"/>
    </reaction>
</comment>
<evidence type="ECO:0000313" key="9">
    <source>
        <dbReference type="Proteomes" id="UP001218021"/>
    </source>
</evidence>
<accession>A0AAJ1M9T2</accession>
<evidence type="ECO:0000256" key="1">
    <source>
        <dbReference type="ARBA" id="ARBA00022605"/>
    </source>
</evidence>
<evidence type="ECO:0000256" key="2">
    <source>
        <dbReference type="ARBA" id="ARBA00022679"/>
    </source>
</evidence>
<comment type="caution">
    <text evidence="8">The sequence shown here is derived from an EMBL/GenBank/DDBJ whole genome shotgun (WGS) entry which is preliminary data.</text>
</comment>
<comment type="caution">
    <text evidence="7">Lacks conserved residue(s) required for the propagation of feature annotation.</text>
</comment>
<sequence>MELILIGFMGSGKTTISRMLGKMLNTSVTDLDDEIVHRAGMTIPDIFAQNGEEYFRQLEHDTLADIIKSDQGILATGGGTPMRPDNLTILKDTSTPVVLLKASATETLRRIGGDSGRPLAKSLDEKGIADLQAQRQVNYDACADLTIKTDGLSPAAIAEEIVSFLNLPISAN</sequence>
<keyword evidence="2 7" id="KW-0808">Transferase</keyword>
<evidence type="ECO:0000256" key="5">
    <source>
        <dbReference type="ARBA" id="ARBA00022840"/>
    </source>
</evidence>
<dbReference type="PRINTS" id="PR01100">
    <property type="entry name" value="SHIKIMTKNASE"/>
</dbReference>
<dbReference type="Pfam" id="PF01202">
    <property type="entry name" value="SKI"/>
    <property type="match status" value="1"/>
</dbReference>
<comment type="similarity">
    <text evidence="7">Belongs to the shikimate kinase family.</text>
</comment>
<dbReference type="PANTHER" id="PTHR21087">
    <property type="entry name" value="SHIKIMATE KINASE"/>
    <property type="match status" value="1"/>
</dbReference>
<keyword evidence="7" id="KW-0460">Magnesium</keyword>
<reference evidence="8" key="1">
    <citation type="submission" date="2023-01" db="EMBL/GenBank/DDBJ databases">
        <title>Genome analysis of 13 Lactobacillus isolated from gut of wild boar.</title>
        <authorList>
            <person name="Papp P."/>
            <person name="Libisch B."/>
            <person name="Nagy T."/>
            <person name="Olasz F."/>
        </authorList>
    </citation>
    <scope>NUCLEOTIDE SEQUENCE</scope>
    <source>
        <strain evidence="8">F108</strain>
    </source>
</reference>
<dbReference type="EMBL" id="JAQOND010000028">
    <property type="protein sequence ID" value="MDC2828058.1"/>
    <property type="molecule type" value="Genomic_DNA"/>
</dbReference>
<dbReference type="GO" id="GO:0004765">
    <property type="term" value="F:shikimate kinase activity"/>
    <property type="evidence" value="ECO:0007669"/>
    <property type="project" value="UniProtKB-UniRule"/>
</dbReference>
<dbReference type="InterPro" id="IPR031322">
    <property type="entry name" value="Shikimate/glucono_kinase"/>
</dbReference>
<keyword evidence="7" id="KW-0479">Metal-binding</keyword>
<dbReference type="GO" id="GO:0008652">
    <property type="term" value="P:amino acid biosynthetic process"/>
    <property type="evidence" value="ECO:0007669"/>
    <property type="project" value="UniProtKB-KW"/>
</dbReference>
<dbReference type="InterPro" id="IPR000623">
    <property type="entry name" value="Shikimate_kinase/TSH1"/>
</dbReference>
<feature type="binding site" evidence="7">
    <location>
        <position position="56"/>
    </location>
    <ligand>
        <name>substrate</name>
    </ligand>
</feature>